<keyword evidence="3" id="KW-1185">Reference proteome</keyword>
<gene>
    <name evidence="2" type="ORF">VB738_09965</name>
</gene>
<name>A0ABU5RV86_9CYAN</name>
<feature type="chain" id="PRO_5046433653" evidence="1">
    <location>
        <begin position="32"/>
        <end position="169"/>
    </location>
</feature>
<protein>
    <submittedName>
        <fullName evidence="2">DUF3122 domain-containing protein</fullName>
    </submittedName>
</protein>
<evidence type="ECO:0000313" key="3">
    <source>
        <dbReference type="Proteomes" id="UP001304461"/>
    </source>
</evidence>
<dbReference type="Pfam" id="PF11320">
    <property type="entry name" value="DUF3122"/>
    <property type="match status" value="1"/>
</dbReference>
<dbReference type="Proteomes" id="UP001304461">
    <property type="component" value="Unassembled WGS sequence"/>
</dbReference>
<dbReference type="EMBL" id="JAYGHX010000005">
    <property type="protein sequence ID" value="MEA5391580.1"/>
    <property type="molecule type" value="Genomic_DNA"/>
</dbReference>
<proteinExistence type="predicted"/>
<dbReference type="InterPro" id="IPR021469">
    <property type="entry name" value="DUF3122"/>
</dbReference>
<sequence>MSLQICGRIGVLLLAPLLALILAIAPAPALAQVHAHPDAEGTPVVRSLESLRDLDDQSWQVVAYREGPPGGPLRLRIVGYPGKVRLDHPTALEVRSGRQRWALEDVTLSSAALAGDTRSAAAEFDLAPLLADLEQNRPLRLRLPQVFSELAVPPYVVAEWRSLPDAPAP</sequence>
<accession>A0ABU5RV86</accession>
<reference evidence="2 3" key="1">
    <citation type="submission" date="2023-12" db="EMBL/GenBank/DDBJ databases">
        <title>Baltic Sea Cyanobacteria.</title>
        <authorList>
            <person name="Delbaje E."/>
            <person name="Fewer D.P."/>
            <person name="Shishido T.K."/>
        </authorList>
    </citation>
    <scope>NUCLEOTIDE SEQUENCE [LARGE SCALE GENOMIC DNA]</scope>
    <source>
        <strain evidence="2 3">UHCC 0139</strain>
    </source>
</reference>
<evidence type="ECO:0000256" key="1">
    <source>
        <dbReference type="SAM" id="SignalP"/>
    </source>
</evidence>
<keyword evidence="1" id="KW-0732">Signal</keyword>
<dbReference type="RefSeq" id="WP_323305598.1">
    <property type="nucleotide sequence ID" value="NZ_JAYGHX010000005.1"/>
</dbReference>
<comment type="caution">
    <text evidence="2">The sequence shown here is derived from an EMBL/GenBank/DDBJ whole genome shotgun (WGS) entry which is preliminary data.</text>
</comment>
<evidence type="ECO:0000313" key="2">
    <source>
        <dbReference type="EMBL" id="MEA5391580.1"/>
    </source>
</evidence>
<feature type="signal peptide" evidence="1">
    <location>
        <begin position="1"/>
        <end position="31"/>
    </location>
</feature>
<organism evidence="2 3">
    <name type="scientific">Cyanobium gracile UHCC 0139</name>
    <dbReference type="NCBI Taxonomy" id="3110308"/>
    <lineage>
        <taxon>Bacteria</taxon>
        <taxon>Bacillati</taxon>
        <taxon>Cyanobacteriota</taxon>
        <taxon>Cyanophyceae</taxon>
        <taxon>Synechococcales</taxon>
        <taxon>Prochlorococcaceae</taxon>
        <taxon>Cyanobium</taxon>
    </lineage>
</organism>